<proteinExistence type="predicted"/>
<evidence type="ECO:0000256" key="3">
    <source>
        <dbReference type="ARBA" id="ARBA00022630"/>
    </source>
</evidence>
<evidence type="ECO:0000259" key="7">
    <source>
        <dbReference type="Pfam" id="PF01180"/>
    </source>
</evidence>
<dbReference type="EMBL" id="VSSQ01032833">
    <property type="protein sequence ID" value="MPM84233.1"/>
    <property type="molecule type" value="Genomic_DNA"/>
</dbReference>
<dbReference type="GO" id="GO:0006207">
    <property type="term" value="P:'de novo' pyrimidine nucleobase biosynthetic process"/>
    <property type="evidence" value="ECO:0007669"/>
    <property type="project" value="TreeGrafter"/>
</dbReference>
<evidence type="ECO:0000256" key="5">
    <source>
        <dbReference type="ARBA" id="ARBA00023002"/>
    </source>
</evidence>
<dbReference type="PANTHER" id="PTHR48109:SF3">
    <property type="entry name" value="SLL0744 PROTEIN"/>
    <property type="match status" value="1"/>
</dbReference>
<keyword evidence="4" id="KW-0288">FMN</keyword>
<evidence type="ECO:0000256" key="2">
    <source>
        <dbReference type="ARBA" id="ARBA00004725"/>
    </source>
</evidence>
<evidence type="ECO:0000256" key="6">
    <source>
        <dbReference type="SAM" id="MobiDB-lite"/>
    </source>
</evidence>
<keyword evidence="3" id="KW-0285">Flavoprotein</keyword>
<dbReference type="GO" id="GO:0004152">
    <property type="term" value="F:dihydroorotate dehydrogenase activity"/>
    <property type="evidence" value="ECO:0007669"/>
    <property type="project" value="TreeGrafter"/>
</dbReference>
<dbReference type="PANTHER" id="PTHR48109">
    <property type="entry name" value="DIHYDROOROTATE DEHYDROGENASE (QUINONE), MITOCHONDRIAL-RELATED"/>
    <property type="match status" value="1"/>
</dbReference>
<accession>A0A645D5J2</accession>
<comment type="pathway">
    <text evidence="2">Pyrimidine metabolism; UMP biosynthesis via de novo pathway.</text>
</comment>
<feature type="domain" description="Dihydroorotate dehydrogenase catalytic" evidence="7">
    <location>
        <begin position="51"/>
        <end position="337"/>
    </location>
</feature>
<name>A0A645D5J2_9ZZZZ</name>
<dbReference type="SUPFAM" id="SSF51395">
    <property type="entry name" value="FMN-linked oxidoreductases"/>
    <property type="match status" value="1"/>
</dbReference>
<organism evidence="8">
    <name type="scientific">bioreactor metagenome</name>
    <dbReference type="NCBI Taxonomy" id="1076179"/>
    <lineage>
        <taxon>unclassified sequences</taxon>
        <taxon>metagenomes</taxon>
        <taxon>ecological metagenomes</taxon>
    </lineage>
</organism>
<evidence type="ECO:0000313" key="8">
    <source>
        <dbReference type="EMBL" id="MPM84233.1"/>
    </source>
</evidence>
<comment type="caution">
    <text evidence="8">The sequence shown here is derived from an EMBL/GenBank/DDBJ whole genome shotgun (WGS) entry which is preliminary data.</text>
</comment>
<protein>
    <submittedName>
        <fullName evidence="8">Dihydroorotate dehydrogenase</fullName>
        <ecNumber evidence="8">1.3.-.-</ecNumber>
    </submittedName>
</protein>
<dbReference type="GO" id="GO:0005737">
    <property type="term" value="C:cytoplasm"/>
    <property type="evidence" value="ECO:0007669"/>
    <property type="project" value="InterPro"/>
</dbReference>
<dbReference type="InterPro" id="IPR050074">
    <property type="entry name" value="DHO_dehydrogenase"/>
</dbReference>
<evidence type="ECO:0000256" key="4">
    <source>
        <dbReference type="ARBA" id="ARBA00022643"/>
    </source>
</evidence>
<dbReference type="InterPro" id="IPR005720">
    <property type="entry name" value="Dihydroorotate_DH_cat"/>
</dbReference>
<keyword evidence="5 8" id="KW-0560">Oxidoreductase</keyword>
<sequence length="382" mass="41047">MVEFDPEALQAAAESARQKSAMGSNATDQLAPAGSLLVEDEPSGRDRATDLRTQYMGLSLRNPLVASAGPLSQSLDGIKALSEGGVGAIVMYSLFEEQIRHESAREAELLDQSTESFAEALTYFPIEPSDESGLTHTYLKLIEQAAPVIDVPLIASLNGSTKGEWSNTARQLADAGAAGIELNIYYLPGDLTTTGRSVEDRYVEIVADVKSKVSVPVAVKLSPYFSSFGEMARRLDEAGADALVLFNRFLQPDIDLNQLKVVSGFELSNPDEAKLPRSWISTLYGRVNASLAATTGVQTTQDVVKYLLAGADVVMTTAALVRNGPSYAGQLVDGVTSWLNRRQLTLQQTRGMLAVPVDADAAEYARSGYVSGLERAKRTYAQ</sequence>
<dbReference type="AlphaFoldDB" id="A0A645D5J2"/>
<evidence type="ECO:0000256" key="1">
    <source>
        <dbReference type="ARBA" id="ARBA00001917"/>
    </source>
</evidence>
<dbReference type="EC" id="1.3.-.-" evidence="8"/>
<reference evidence="8" key="1">
    <citation type="submission" date="2019-08" db="EMBL/GenBank/DDBJ databases">
        <authorList>
            <person name="Kucharzyk K."/>
            <person name="Murdoch R.W."/>
            <person name="Higgins S."/>
            <person name="Loffler F."/>
        </authorList>
    </citation>
    <scope>NUCLEOTIDE SEQUENCE</scope>
</reference>
<comment type="cofactor">
    <cofactor evidence="1">
        <name>FMN</name>
        <dbReference type="ChEBI" id="CHEBI:58210"/>
    </cofactor>
</comment>
<dbReference type="Gene3D" id="3.20.20.70">
    <property type="entry name" value="Aldolase class I"/>
    <property type="match status" value="1"/>
</dbReference>
<dbReference type="Pfam" id="PF01180">
    <property type="entry name" value="DHO_dh"/>
    <property type="match status" value="1"/>
</dbReference>
<feature type="region of interest" description="Disordered" evidence="6">
    <location>
        <begin position="1"/>
        <end position="46"/>
    </location>
</feature>
<dbReference type="InterPro" id="IPR013785">
    <property type="entry name" value="Aldolase_TIM"/>
</dbReference>
<gene>
    <name evidence="8" type="primary">pyrD_41</name>
    <name evidence="8" type="ORF">SDC9_131304</name>
</gene>
<dbReference type="NCBIfam" id="NF005741">
    <property type="entry name" value="PRK07565.1"/>
    <property type="match status" value="1"/>
</dbReference>